<dbReference type="InterPro" id="IPR030231">
    <property type="entry name" value="Gpn2"/>
</dbReference>
<dbReference type="PANTHER" id="PTHR21231:SF3">
    <property type="entry name" value="GPN-LOOP GTPASE 2"/>
    <property type="match status" value="1"/>
</dbReference>
<evidence type="ECO:0000313" key="10">
    <source>
        <dbReference type="Proteomes" id="UP000078560"/>
    </source>
</evidence>
<dbReference type="Proteomes" id="UP000078560">
    <property type="component" value="Unassembled WGS sequence"/>
</dbReference>
<dbReference type="GO" id="GO:0005737">
    <property type="term" value="C:cytoplasm"/>
    <property type="evidence" value="ECO:0007669"/>
    <property type="project" value="TreeGrafter"/>
</dbReference>
<dbReference type="Pfam" id="PF03029">
    <property type="entry name" value="ATP_bind_1"/>
    <property type="match status" value="1"/>
</dbReference>
<evidence type="ECO:0000256" key="2">
    <source>
        <dbReference type="ARBA" id="ARBA00022741"/>
    </source>
</evidence>
<dbReference type="GO" id="GO:0005525">
    <property type="term" value="F:GTP binding"/>
    <property type="evidence" value="ECO:0007669"/>
    <property type="project" value="UniProtKB-KW"/>
</dbReference>
<accession>A0A1A8WTE1</accession>
<dbReference type="PANTHER" id="PTHR21231">
    <property type="entry name" value="XPA-BINDING PROTEIN 1-RELATED"/>
    <property type="match status" value="1"/>
</dbReference>
<evidence type="ECO:0000256" key="3">
    <source>
        <dbReference type="ARBA" id="ARBA00022801"/>
    </source>
</evidence>
<dbReference type="CDD" id="cd17871">
    <property type="entry name" value="GPN2"/>
    <property type="match status" value="1"/>
</dbReference>
<dbReference type="FunFam" id="3.40.50.300:FF:000338">
    <property type="entry name" value="GPN-loop GTPase 2"/>
    <property type="match status" value="1"/>
</dbReference>
<feature type="region of interest" description="Disordered" evidence="6">
    <location>
        <begin position="213"/>
        <end position="252"/>
    </location>
</feature>
<reference evidence="8" key="1">
    <citation type="submission" date="2016-05" db="EMBL/GenBank/DDBJ databases">
        <authorList>
            <person name="Lavstsen T."/>
            <person name="Jespersen J.S."/>
        </authorList>
    </citation>
    <scope>NUCLEOTIDE SEQUENCE [LARGE SCALE GENOMIC DNA]</scope>
</reference>
<reference evidence="9 10" key="2">
    <citation type="submission" date="2016-05" db="EMBL/GenBank/DDBJ databases">
        <authorList>
            <person name="Naeem Raeece"/>
        </authorList>
    </citation>
    <scope>NUCLEOTIDE SEQUENCE [LARGE SCALE GENOMIC DNA]</scope>
</reference>
<comment type="function">
    <text evidence="5">Small GTPase required for proper localization of RNA polymerase II and III (RNAPII and RNAPIII). May act at an RNAP assembly step prior to nuclear import.</text>
</comment>
<comment type="subunit">
    <text evidence="5">Binds to RNA polymerase II (RNAPII).</text>
</comment>
<gene>
    <name evidence="7" type="ORF">POVCU1_012550</name>
    <name evidence="8" type="ORF">POVCU2_0089340</name>
</gene>
<dbReference type="InterPro" id="IPR027417">
    <property type="entry name" value="P-loop_NTPase"/>
</dbReference>
<dbReference type="SUPFAM" id="SSF52540">
    <property type="entry name" value="P-loop containing nucleoside triphosphate hydrolases"/>
    <property type="match status" value="1"/>
</dbReference>
<dbReference type="Proteomes" id="UP000078546">
    <property type="component" value="Unassembled WGS sequence"/>
</dbReference>
<name>A0A1A8WTE1_PLAOA</name>
<dbReference type="AlphaFoldDB" id="A0A1A8WTE1"/>
<dbReference type="EMBL" id="FLQU01001820">
    <property type="protein sequence ID" value="SBS94601.1"/>
    <property type="molecule type" value="Genomic_DNA"/>
</dbReference>
<evidence type="ECO:0000256" key="6">
    <source>
        <dbReference type="SAM" id="MobiDB-lite"/>
    </source>
</evidence>
<evidence type="ECO:0000256" key="5">
    <source>
        <dbReference type="RuleBase" id="RU365059"/>
    </source>
</evidence>
<sequence length="381" mass="43154">MWFGQLVVGPPGSGKSTYVAGVSHILKQINRKILIINLDPFVENDIYKADVNISELVDVDKVFSVLELGPNGTLVYCMEYLFKNFDWLENKLKENKDCYLIIDTPGQVELYTHNDALRDIIQSLTKLNCRLTSVHIVDSTLCSDNYKYVSALLLSLCSQIHLELPHVNVFSKIDLLKYFKDDLNFPLSYYVEAQNLSQLMLYARYQNWSSDSEEEAAGDGTAKNATEAGAEVSGHSAAKAGEEVTNGSDGNRVDVNGESHHFVHAVKRDIDEGNIKNAKKNYSKFSNKYIKLNEYICETVEDYNMINFALLDIQDKHSVLKLLKIIDGANGFRFSSIYSEYSLFDTYVESMEYDCDAIQEQLVDISDNEMSNPPTKQHPHE</sequence>
<organism evidence="8 10">
    <name type="scientific">Plasmodium ovale curtisi</name>
    <dbReference type="NCBI Taxonomy" id="864141"/>
    <lineage>
        <taxon>Eukaryota</taxon>
        <taxon>Sar</taxon>
        <taxon>Alveolata</taxon>
        <taxon>Apicomplexa</taxon>
        <taxon>Aconoidasida</taxon>
        <taxon>Haemosporida</taxon>
        <taxon>Plasmodiidae</taxon>
        <taxon>Plasmodium</taxon>
        <taxon>Plasmodium (Plasmodium)</taxon>
    </lineage>
</organism>
<dbReference type="EMBL" id="FLQV01000233">
    <property type="protein sequence ID" value="SBS85462.1"/>
    <property type="molecule type" value="Genomic_DNA"/>
</dbReference>
<evidence type="ECO:0000313" key="7">
    <source>
        <dbReference type="EMBL" id="SBS85462.1"/>
    </source>
</evidence>
<protein>
    <recommendedName>
        <fullName evidence="5">GPN-loop GTPase 2</fullName>
    </recommendedName>
</protein>
<evidence type="ECO:0000313" key="8">
    <source>
        <dbReference type="EMBL" id="SBS94601.1"/>
    </source>
</evidence>
<evidence type="ECO:0000256" key="4">
    <source>
        <dbReference type="ARBA" id="ARBA00023134"/>
    </source>
</evidence>
<keyword evidence="3 5" id="KW-0378">Hydrolase</keyword>
<keyword evidence="2 5" id="KW-0547">Nucleotide-binding</keyword>
<comment type="similarity">
    <text evidence="1 5">Belongs to the GPN-loop GTPase family.</text>
</comment>
<proteinExistence type="inferred from homology"/>
<dbReference type="GO" id="GO:0003924">
    <property type="term" value="F:GTPase activity"/>
    <property type="evidence" value="ECO:0007669"/>
    <property type="project" value="TreeGrafter"/>
</dbReference>
<evidence type="ECO:0000256" key="1">
    <source>
        <dbReference type="ARBA" id="ARBA00005290"/>
    </source>
</evidence>
<evidence type="ECO:0000313" key="9">
    <source>
        <dbReference type="Proteomes" id="UP000078546"/>
    </source>
</evidence>
<dbReference type="InterPro" id="IPR004130">
    <property type="entry name" value="Gpn"/>
</dbReference>
<dbReference type="Gene3D" id="3.40.50.300">
    <property type="entry name" value="P-loop containing nucleotide triphosphate hydrolases"/>
    <property type="match status" value="1"/>
</dbReference>
<keyword evidence="4 5" id="KW-0342">GTP-binding</keyword>